<dbReference type="AlphaFoldDB" id="A0AAV7QJC0"/>
<proteinExistence type="predicted"/>
<evidence type="ECO:0000313" key="3">
    <source>
        <dbReference type="Proteomes" id="UP001066276"/>
    </source>
</evidence>
<reference evidence="2" key="1">
    <citation type="journal article" date="2022" name="bioRxiv">
        <title>Sequencing and chromosome-scale assembly of the giantPleurodeles waltlgenome.</title>
        <authorList>
            <person name="Brown T."/>
            <person name="Elewa A."/>
            <person name="Iarovenko S."/>
            <person name="Subramanian E."/>
            <person name="Araus A.J."/>
            <person name="Petzold A."/>
            <person name="Susuki M."/>
            <person name="Suzuki K.-i.T."/>
            <person name="Hayashi T."/>
            <person name="Toyoda A."/>
            <person name="Oliveira C."/>
            <person name="Osipova E."/>
            <person name="Leigh N.D."/>
            <person name="Simon A."/>
            <person name="Yun M.H."/>
        </authorList>
    </citation>
    <scope>NUCLEOTIDE SEQUENCE</scope>
    <source>
        <strain evidence="2">20211129_DDA</strain>
        <tissue evidence="2">Liver</tissue>
    </source>
</reference>
<comment type="caution">
    <text evidence="2">The sequence shown here is derived from an EMBL/GenBank/DDBJ whole genome shotgun (WGS) entry which is preliminary data.</text>
</comment>
<dbReference type="Proteomes" id="UP001066276">
    <property type="component" value="Chromosome 6"/>
</dbReference>
<keyword evidence="3" id="KW-1185">Reference proteome</keyword>
<feature type="region of interest" description="Disordered" evidence="1">
    <location>
        <begin position="148"/>
        <end position="176"/>
    </location>
</feature>
<evidence type="ECO:0000256" key="1">
    <source>
        <dbReference type="SAM" id="MobiDB-lite"/>
    </source>
</evidence>
<feature type="region of interest" description="Disordered" evidence="1">
    <location>
        <begin position="1"/>
        <end position="80"/>
    </location>
</feature>
<feature type="region of interest" description="Disordered" evidence="1">
    <location>
        <begin position="94"/>
        <end position="136"/>
    </location>
</feature>
<gene>
    <name evidence="2" type="ORF">NDU88_006986</name>
</gene>
<name>A0AAV7QJC0_PLEWA</name>
<organism evidence="2 3">
    <name type="scientific">Pleurodeles waltl</name>
    <name type="common">Iberian ribbed newt</name>
    <dbReference type="NCBI Taxonomy" id="8319"/>
    <lineage>
        <taxon>Eukaryota</taxon>
        <taxon>Metazoa</taxon>
        <taxon>Chordata</taxon>
        <taxon>Craniata</taxon>
        <taxon>Vertebrata</taxon>
        <taxon>Euteleostomi</taxon>
        <taxon>Amphibia</taxon>
        <taxon>Batrachia</taxon>
        <taxon>Caudata</taxon>
        <taxon>Salamandroidea</taxon>
        <taxon>Salamandridae</taxon>
        <taxon>Pleurodelinae</taxon>
        <taxon>Pleurodeles</taxon>
    </lineage>
</organism>
<protein>
    <submittedName>
        <fullName evidence="2">Uncharacterized protein</fullName>
    </submittedName>
</protein>
<accession>A0AAV7QJC0</accession>
<feature type="compositionally biased region" description="Basic and acidic residues" evidence="1">
    <location>
        <begin position="16"/>
        <end position="32"/>
    </location>
</feature>
<sequence length="176" mass="19914">MQRRPLQMPRGHAQATRRDATFWRRRNEDPRVTRHRRTFAHIQSQKKKKKKKRIAASAHRGKRPHSTGPHRPAKQSQKDTQACLCGITAILLRRVQPTRRGHALQSEDRAPDGGDAPLQASKEKQRNASGETPEVKFNLRTLRCTVLQPGPPHTCPVSPASSTKPPDTRCATLHEK</sequence>
<feature type="compositionally biased region" description="Basic residues" evidence="1">
    <location>
        <begin position="33"/>
        <end position="65"/>
    </location>
</feature>
<evidence type="ECO:0000313" key="2">
    <source>
        <dbReference type="EMBL" id="KAJ1140637.1"/>
    </source>
</evidence>
<dbReference type="EMBL" id="JANPWB010000010">
    <property type="protein sequence ID" value="KAJ1140637.1"/>
    <property type="molecule type" value="Genomic_DNA"/>
</dbReference>